<dbReference type="Proteomes" id="UP000789803">
    <property type="component" value="Unassembled WGS sequence"/>
</dbReference>
<feature type="transmembrane region" description="Helical" evidence="1">
    <location>
        <begin position="267"/>
        <end position="285"/>
    </location>
</feature>
<keyword evidence="1" id="KW-1133">Transmembrane helix</keyword>
<accession>A0ABN7K903</accession>
<evidence type="ECO:0000256" key="1">
    <source>
        <dbReference type="SAM" id="Phobius"/>
    </source>
</evidence>
<proteinExistence type="predicted"/>
<dbReference type="RefSeq" id="WP_229933009.1">
    <property type="nucleotide sequence ID" value="NZ_CAJHOF010000010.1"/>
</dbReference>
<organism evidence="2 3">
    <name type="scientific">Campylobacter majalis</name>
    <dbReference type="NCBI Taxonomy" id="2790656"/>
    <lineage>
        <taxon>Bacteria</taxon>
        <taxon>Pseudomonadati</taxon>
        <taxon>Campylobacterota</taxon>
        <taxon>Epsilonproteobacteria</taxon>
        <taxon>Campylobacterales</taxon>
        <taxon>Campylobacteraceae</taxon>
        <taxon>Campylobacter</taxon>
    </lineage>
</organism>
<evidence type="ECO:0000313" key="3">
    <source>
        <dbReference type="Proteomes" id="UP000789803"/>
    </source>
</evidence>
<keyword evidence="3" id="KW-1185">Reference proteome</keyword>
<feature type="transmembrane region" description="Helical" evidence="1">
    <location>
        <begin position="192"/>
        <end position="212"/>
    </location>
</feature>
<keyword evidence="1" id="KW-0472">Membrane</keyword>
<evidence type="ECO:0008006" key="4">
    <source>
        <dbReference type="Google" id="ProtNLM"/>
    </source>
</evidence>
<dbReference type="EMBL" id="CAJHOF010000010">
    <property type="protein sequence ID" value="CAD7288905.1"/>
    <property type="molecule type" value="Genomic_DNA"/>
</dbReference>
<feature type="transmembrane region" description="Helical" evidence="1">
    <location>
        <begin position="322"/>
        <end position="341"/>
    </location>
</feature>
<comment type="caution">
    <text evidence="2">The sequence shown here is derived from an EMBL/GenBank/DDBJ whole genome shotgun (WGS) entry which is preliminary data.</text>
</comment>
<name>A0ABN7K903_9BACT</name>
<feature type="transmembrane region" description="Helical" evidence="1">
    <location>
        <begin position="348"/>
        <end position="366"/>
    </location>
</feature>
<feature type="transmembrane region" description="Helical" evidence="1">
    <location>
        <begin position="372"/>
        <end position="390"/>
    </location>
</feature>
<protein>
    <recommendedName>
        <fullName evidence="4">Pentapeptide repeat-containing protein</fullName>
    </recommendedName>
</protein>
<evidence type="ECO:0000313" key="2">
    <source>
        <dbReference type="EMBL" id="CAD7288905.1"/>
    </source>
</evidence>
<keyword evidence="1" id="KW-0812">Transmembrane</keyword>
<feature type="transmembrane region" description="Helical" evidence="1">
    <location>
        <begin position="292"/>
        <end position="310"/>
    </location>
</feature>
<feature type="transmembrane region" description="Helical" evidence="1">
    <location>
        <begin position="224"/>
        <end position="247"/>
    </location>
</feature>
<reference evidence="2 3" key="1">
    <citation type="submission" date="2020-11" db="EMBL/GenBank/DDBJ databases">
        <authorList>
            <person name="Peeters C."/>
        </authorList>
    </citation>
    <scope>NUCLEOTIDE SEQUENCE [LARGE SCALE GENOMIC DNA]</scope>
    <source>
        <strain evidence="2 3">LMG 7974</strain>
    </source>
</reference>
<gene>
    <name evidence="2" type="ORF">LMG7974_01216</name>
</gene>
<sequence length="515" mass="60653">MSEKELKNIDEEIKYLKHCLDTFENLQKEFLIKAELIIDDCKEGKTTKFLKHCDDIERLNGRFNPALSSVESFYKTTYKAKRNLDNLLSFACKFSGYIDSLNLYSKYFKESIQKAIILLNEEKDILKKQNSSTNLKEKDILKKEFLEKEKQIFEIYKNNSKFDLLNYDLKHFFNSIKYDAIKMWHFICNKKLLSISSILFLGSILCVPYFIIENKVPSISFDELYFALIVVFAFGFLTLFYIGVIFLYQNYLLFDISKYNKTAINHAYIYIYHLLFLTSLLLIVCNSLKDNLLILLFSLMAVLSLFFAIYSSFKSKTISNTILFLLLIFISDFLFFAIVKFRSDEIDVLALIMFVIIWFFARLLSMLKIFEYSLQGFFAILILFVILLFLHKDFVRLAGIANYDANYIVPTKFIPKHILDSNLSKCDKDNETCIIKFDENLTMLKNVKVVVKSDEKYFLKLNKQPFECEKFNDKIKCNDDIFNAHDLKCKNIKENGLECEYSYPIFEINQKNIVN</sequence>